<feature type="signal peptide" evidence="1">
    <location>
        <begin position="1"/>
        <end position="20"/>
    </location>
</feature>
<gene>
    <name evidence="2" type="ORF">IAR55_007129</name>
</gene>
<reference evidence="2 3" key="1">
    <citation type="journal article" date="2024" name="bioRxiv">
        <title>Comparative genomics of Cryptococcus and Kwoniella reveals pathogenesis evolution and contrasting karyotype dynamics via intercentromeric recombination or chromosome fusion.</title>
        <authorList>
            <person name="Coelho M.A."/>
            <person name="David-Palma M."/>
            <person name="Shea T."/>
            <person name="Bowers K."/>
            <person name="McGinley-Smith S."/>
            <person name="Mohammad A.W."/>
            <person name="Gnirke A."/>
            <person name="Yurkov A.M."/>
            <person name="Nowrousian M."/>
            <person name="Sun S."/>
            <person name="Cuomo C.A."/>
            <person name="Heitman J."/>
        </authorList>
    </citation>
    <scope>NUCLEOTIDE SEQUENCE [LARGE SCALE GENOMIC DNA]</scope>
    <source>
        <strain evidence="2 3">CBS 13917</strain>
    </source>
</reference>
<dbReference type="AlphaFoldDB" id="A0AAW0YSI6"/>
<evidence type="ECO:0008006" key="4">
    <source>
        <dbReference type="Google" id="ProtNLM"/>
    </source>
</evidence>
<feature type="chain" id="PRO_5043979470" description="Apple domain-containing protein" evidence="1">
    <location>
        <begin position="21"/>
        <end position="234"/>
    </location>
</feature>
<organism evidence="2 3">
    <name type="scientific">Kwoniella newhampshirensis</name>
    <dbReference type="NCBI Taxonomy" id="1651941"/>
    <lineage>
        <taxon>Eukaryota</taxon>
        <taxon>Fungi</taxon>
        <taxon>Dikarya</taxon>
        <taxon>Basidiomycota</taxon>
        <taxon>Agaricomycotina</taxon>
        <taxon>Tremellomycetes</taxon>
        <taxon>Tremellales</taxon>
        <taxon>Cryptococcaceae</taxon>
        <taxon>Kwoniella</taxon>
    </lineage>
</organism>
<evidence type="ECO:0000256" key="1">
    <source>
        <dbReference type="SAM" id="SignalP"/>
    </source>
</evidence>
<keyword evidence="1" id="KW-0732">Signal</keyword>
<keyword evidence="3" id="KW-1185">Reference proteome</keyword>
<sequence length="234" mass="25914">MRIQLLPFLFLAPSLTLVAALPSPEPDSPSRPHSLSFVARISTLVNPRAVVKPYRPLNGYEDEDTHNPPPPRRRGFWLNFGSSIGSKNTNANINVHKNALMNKMDYIKAQNRILDSDSQGGGRYPKCQATTKRKKRRSGFAHYPGWKLVGDDLSGALPVSPRADCVNVCNKYGAACSGIFYDDTISRCYLKGTKKDSWSFTETDEDEDGTDLLGGCAAWQGIVPKEMDDVCCRD</sequence>
<dbReference type="EMBL" id="JBCAWK010000015">
    <property type="protein sequence ID" value="KAK8843472.1"/>
    <property type="molecule type" value="Genomic_DNA"/>
</dbReference>
<dbReference type="Proteomes" id="UP001388673">
    <property type="component" value="Unassembled WGS sequence"/>
</dbReference>
<protein>
    <recommendedName>
        <fullName evidence="4">Apple domain-containing protein</fullName>
    </recommendedName>
</protein>
<accession>A0AAW0YSI6</accession>
<dbReference type="RefSeq" id="XP_066799420.1">
    <property type="nucleotide sequence ID" value="XM_066950205.1"/>
</dbReference>
<dbReference type="GeneID" id="92184387"/>
<dbReference type="KEGG" id="kne:92184387"/>
<name>A0AAW0YSI6_9TREE</name>
<evidence type="ECO:0000313" key="3">
    <source>
        <dbReference type="Proteomes" id="UP001388673"/>
    </source>
</evidence>
<evidence type="ECO:0000313" key="2">
    <source>
        <dbReference type="EMBL" id="KAK8843472.1"/>
    </source>
</evidence>
<comment type="caution">
    <text evidence="2">The sequence shown here is derived from an EMBL/GenBank/DDBJ whole genome shotgun (WGS) entry which is preliminary data.</text>
</comment>
<proteinExistence type="predicted"/>